<gene>
    <name evidence="4" type="ORF">EFL26_15875</name>
</gene>
<feature type="compositionally biased region" description="Basic and acidic residues" evidence="2">
    <location>
        <begin position="16"/>
        <end position="36"/>
    </location>
</feature>
<feature type="compositionally biased region" description="Basic and acidic residues" evidence="2">
    <location>
        <begin position="93"/>
        <end position="102"/>
    </location>
</feature>
<dbReference type="InterPro" id="IPR054612">
    <property type="entry name" value="Phage_capsid-like_C"/>
</dbReference>
<evidence type="ECO:0000259" key="3">
    <source>
        <dbReference type="Pfam" id="PF05065"/>
    </source>
</evidence>
<accession>A0A3N0GMH7</accession>
<proteinExistence type="predicted"/>
<protein>
    <submittedName>
        <fullName evidence="4">Phage major capsid protein</fullName>
    </submittedName>
</protein>
<comment type="subcellular location">
    <subcellularLocation>
        <location evidence="1">Virion</location>
    </subcellularLocation>
</comment>
<dbReference type="AlphaFoldDB" id="A0A3N0GMH7"/>
<evidence type="ECO:0000256" key="2">
    <source>
        <dbReference type="SAM" id="MobiDB-lite"/>
    </source>
</evidence>
<name>A0A3N0GMH7_9ACTN</name>
<feature type="region of interest" description="Disordered" evidence="2">
    <location>
        <begin position="74"/>
        <end position="103"/>
    </location>
</feature>
<keyword evidence="5" id="KW-1185">Reference proteome</keyword>
<feature type="compositionally biased region" description="Polar residues" evidence="2">
    <location>
        <begin position="1"/>
        <end position="11"/>
    </location>
</feature>
<feature type="region of interest" description="Disordered" evidence="2">
    <location>
        <begin position="1"/>
        <end position="36"/>
    </location>
</feature>
<sequence length="456" mass="48448">MSSSVLENLRSNKAALKSEMHSMLERAEREKRDLTSAEDKVFNAKLEQLERIAARIDDISEQMVMEARAAAHHVETGTAKRERSGWSVTGEPEVYRDPHKDPTSPSFFLDMRNAKLGDWAAADRLNRNEQARGLESRAGDMTTVAGAGGQFAPPAWLVDQFVALARPGRVAANLATHDALPSGVSSLNLPKVASGAAVGVQATQNSALVDTAMTTTSVSSGVTTIGGRQIVSLQLLQQSGIPFDRVILGDLAADYAKQLDTQFLYGSGASGQLRGLVGVATNTAYTTASPALTSATAANSFYNKVIAASAGIATTRYLAANAVVMHPNRWAWCLEALDGQVRPIIAADGNSMNSAAVSTEVAAEGSVGTIAKLPVYLDANISLTANSATNQDEVYVLRREDVYLWESELRLESFEQPYADNASVLFRALAFAAAIPDRYSASVASIRGTGLVAPVL</sequence>
<dbReference type="Proteomes" id="UP000279994">
    <property type="component" value="Unassembled WGS sequence"/>
</dbReference>
<dbReference type="OrthoDB" id="5139222at2"/>
<dbReference type="RefSeq" id="WP_123223892.1">
    <property type="nucleotide sequence ID" value="NZ_RJSF01000041.1"/>
</dbReference>
<evidence type="ECO:0000313" key="5">
    <source>
        <dbReference type="Proteomes" id="UP000279994"/>
    </source>
</evidence>
<organism evidence="4 5">
    <name type="scientific">Nocardioides pocheonensis</name>
    <dbReference type="NCBI Taxonomy" id="661485"/>
    <lineage>
        <taxon>Bacteria</taxon>
        <taxon>Bacillati</taxon>
        <taxon>Actinomycetota</taxon>
        <taxon>Actinomycetes</taxon>
        <taxon>Propionibacteriales</taxon>
        <taxon>Nocardioidaceae</taxon>
        <taxon>Nocardioides</taxon>
    </lineage>
</organism>
<evidence type="ECO:0000256" key="1">
    <source>
        <dbReference type="ARBA" id="ARBA00004328"/>
    </source>
</evidence>
<dbReference type="InterPro" id="IPR024455">
    <property type="entry name" value="Phage_capsid"/>
</dbReference>
<dbReference type="EMBL" id="RJSF01000041">
    <property type="protein sequence ID" value="RNM13290.1"/>
    <property type="molecule type" value="Genomic_DNA"/>
</dbReference>
<reference evidence="4 5" key="1">
    <citation type="submission" date="2018-11" db="EMBL/GenBank/DDBJ databases">
        <authorList>
            <person name="Li F."/>
        </authorList>
    </citation>
    <scope>NUCLEOTIDE SEQUENCE [LARGE SCALE GENOMIC DNA]</scope>
    <source>
        <strain evidence="4 5">Gsoil 818</strain>
    </source>
</reference>
<comment type="caution">
    <text evidence="4">The sequence shown here is derived from an EMBL/GenBank/DDBJ whole genome shotgun (WGS) entry which is preliminary data.</text>
</comment>
<dbReference type="Pfam" id="PF05065">
    <property type="entry name" value="Phage_capsid"/>
    <property type="match status" value="1"/>
</dbReference>
<feature type="domain" description="Phage capsid-like C-terminal" evidence="3">
    <location>
        <begin position="148"/>
        <end position="433"/>
    </location>
</feature>
<dbReference type="NCBIfam" id="TIGR01554">
    <property type="entry name" value="major_cap_HK97"/>
    <property type="match status" value="1"/>
</dbReference>
<feature type="compositionally biased region" description="Basic and acidic residues" evidence="2">
    <location>
        <begin position="74"/>
        <end position="84"/>
    </location>
</feature>
<dbReference type="Gene3D" id="3.30.2400.10">
    <property type="entry name" value="Major capsid protein gp5"/>
    <property type="match status" value="1"/>
</dbReference>
<evidence type="ECO:0000313" key="4">
    <source>
        <dbReference type="EMBL" id="RNM13290.1"/>
    </source>
</evidence>
<dbReference type="SUPFAM" id="SSF56563">
    <property type="entry name" value="Major capsid protein gp5"/>
    <property type="match status" value="1"/>
</dbReference>